<feature type="compositionally biased region" description="Polar residues" evidence="1">
    <location>
        <begin position="69"/>
        <end position="79"/>
    </location>
</feature>
<protein>
    <recommendedName>
        <fullName evidence="2">Aminoglycoside phosphotransferase domain-containing protein</fullName>
    </recommendedName>
</protein>
<dbReference type="InterPro" id="IPR011009">
    <property type="entry name" value="Kinase-like_dom_sf"/>
</dbReference>
<dbReference type="InterPro" id="IPR002575">
    <property type="entry name" value="Aminoglycoside_PTrfase"/>
</dbReference>
<dbReference type="PANTHER" id="PTHR21310">
    <property type="entry name" value="AMINOGLYCOSIDE PHOSPHOTRANSFERASE-RELATED-RELATED"/>
    <property type="match status" value="1"/>
</dbReference>
<feature type="compositionally biased region" description="Basic and acidic residues" evidence="1">
    <location>
        <begin position="25"/>
        <end position="41"/>
    </location>
</feature>
<accession>A0A6A6HLW2</accession>
<dbReference type="AlphaFoldDB" id="A0A6A6HLW2"/>
<dbReference type="SUPFAM" id="SSF56112">
    <property type="entry name" value="Protein kinase-like (PK-like)"/>
    <property type="match status" value="1"/>
</dbReference>
<reference evidence="3" key="1">
    <citation type="journal article" date="2020" name="Stud. Mycol.">
        <title>101 Dothideomycetes genomes: a test case for predicting lifestyles and emergence of pathogens.</title>
        <authorList>
            <person name="Haridas S."/>
            <person name="Albert R."/>
            <person name="Binder M."/>
            <person name="Bloem J."/>
            <person name="Labutti K."/>
            <person name="Salamov A."/>
            <person name="Andreopoulos B."/>
            <person name="Baker S."/>
            <person name="Barry K."/>
            <person name="Bills G."/>
            <person name="Bluhm B."/>
            <person name="Cannon C."/>
            <person name="Castanera R."/>
            <person name="Culley D."/>
            <person name="Daum C."/>
            <person name="Ezra D."/>
            <person name="Gonzalez J."/>
            <person name="Henrissat B."/>
            <person name="Kuo A."/>
            <person name="Liang C."/>
            <person name="Lipzen A."/>
            <person name="Lutzoni F."/>
            <person name="Magnuson J."/>
            <person name="Mondo S."/>
            <person name="Nolan M."/>
            <person name="Ohm R."/>
            <person name="Pangilinan J."/>
            <person name="Park H.-J."/>
            <person name="Ramirez L."/>
            <person name="Alfaro M."/>
            <person name="Sun H."/>
            <person name="Tritt A."/>
            <person name="Yoshinaga Y."/>
            <person name="Zwiers L.-H."/>
            <person name="Turgeon B."/>
            <person name="Goodwin S."/>
            <person name="Spatafora J."/>
            <person name="Crous P."/>
            <person name="Grigoriev I."/>
        </authorList>
    </citation>
    <scope>NUCLEOTIDE SEQUENCE</scope>
    <source>
        <strain evidence="3">Tuck. ex Michener</strain>
    </source>
</reference>
<feature type="region of interest" description="Disordered" evidence="1">
    <location>
        <begin position="138"/>
        <end position="157"/>
    </location>
</feature>
<organism evidence="3 4">
    <name type="scientific">Viridothelium virens</name>
    <name type="common">Speckled blister lichen</name>
    <name type="synonym">Trypethelium virens</name>
    <dbReference type="NCBI Taxonomy" id="1048519"/>
    <lineage>
        <taxon>Eukaryota</taxon>
        <taxon>Fungi</taxon>
        <taxon>Dikarya</taxon>
        <taxon>Ascomycota</taxon>
        <taxon>Pezizomycotina</taxon>
        <taxon>Dothideomycetes</taxon>
        <taxon>Dothideomycetes incertae sedis</taxon>
        <taxon>Trypetheliales</taxon>
        <taxon>Trypetheliaceae</taxon>
        <taxon>Viridothelium</taxon>
    </lineage>
</organism>
<proteinExistence type="predicted"/>
<keyword evidence="4" id="KW-1185">Reference proteome</keyword>
<evidence type="ECO:0000313" key="4">
    <source>
        <dbReference type="Proteomes" id="UP000800092"/>
    </source>
</evidence>
<dbReference type="OrthoDB" id="10003767at2759"/>
<dbReference type="Pfam" id="PF01636">
    <property type="entry name" value="APH"/>
    <property type="match status" value="1"/>
</dbReference>
<feature type="compositionally biased region" description="Basic and acidic residues" evidence="1">
    <location>
        <begin position="51"/>
        <end position="68"/>
    </location>
</feature>
<dbReference type="EMBL" id="ML991773">
    <property type="protein sequence ID" value="KAF2239095.1"/>
    <property type="molecule type" value="Genomic_DNA"/>
</dbReference>
<dbReference type="InterPro" id="IPR051678">
    <property type="entry name" value="AGP_Transferase"/>
</dbReference>
<evidence type="ECO:0000313" key="3">
    <source>
        <dbReference type="EMBL" id="KAF2239095.1"/>
    </source>
</evidence>
<name>A0A6A6HLW2_VIRVR</name>
<evidence type="ECO:0000256" key="1">
    <source>
        <dbReference type="SAM" id="MobiDB-lite"/>
    </source>
</evidence>
<evidence type="ECO:0000259" key="2">
    <source>
        <dbReference type="Pfam" id="PF01636"/>
    </source>
</evidence>
<dbReference type="Proteomes" id="UP000800092">
    <property type="component" value="Unassembled WGS sequence"/>
</dbReference>
<gene>
    <name evidence="3" type="ORF">EV356DRAFT_502042</name>
</gene>
<dbReference type="PANTHER" id="PTHR21310:SF56">
    <property type="entry name" value="AMINOGLYCOSIDE PHOSPHOTRANSFERASE DOMAIN-CONTAINING PROTEIN"/>
    <property type="match status" value="1"/>
</dbReference>
<feature type="domain" description="Aminoglycoside phosphotransferase" evidence="2">
    <location>
        <begin position="244"/>
        <end position="479"/>
    </location>
</feature>
<feature type="region of interest" description="Disordered" evidence="1">
    <location>
        <begin position="1"/>
        <end position="116"/>
    </location>
</feature>
<sequence length="617" mass="70064">MEQVLHRRPKDSQPPPSYEPELASVEDHGEAPDDASSHEDELPPNGTKRAPLGDHNKATDDQTVHDNELPSSGSKQSPFNGRAKTPNGMTEHNDKLPSCESQDAPVNGHGEVGNGEAEDYYVIPSSTEARDIAHIPINGTVDATDGGSDDEEDYKDSRGLTSETLLRGQEPFTTYKEKIHRLVTDLGATEIESVERIKGGSYNRIAAITARFGEQKSTTKAVFRITRSAYVSWSQELKEKKIFEQENDILDHAAIHAALTGRGIPVPRILAYDATHSNVIEAPFTLQQFAYGTRLDHIFDEMTVDEKLSIAGQIANLLGQMEFVRFEGAGTVHHGVSRSRAHSRYPLKMNVFDPIPDDLAEKLKFTTSVGEGHGRKNDRRIDGAYEYIVDAVNFRISEEYEAVEPSLELMVLERTKEIVEQMKDTGIFNFHDDPYPQPNVLYHWDLEPRNILVKRTHPSGKVWEISAIVDWDGARAVPPVLARRPPAWLWDKCKSDRSSSVYSFDDDWDNMPLNRYADDSDKITEEGHCIKNHFYNCFVKKMALHYPGYSKSRYLDEAYGRGRVIRRILPFTYCSSGRYNEYWERFAQLSKEWSEAHPYFSVIHREELGWFEKGHDT</sequence>